<protein>
    <submittedName>
        <fullName evidence="1">Uncharacterized protein</fullName>
    </submittedName>
</protein>
<reference evidence="1 2" key="1">
    <citation type="journal article" date="2019" name="Sci. Rep.">
        <title>Orb-weaving spider Araneus ventricosus genome elucidates the spidroin gene catalogue.</title>
        <authorList>
            <person name="Kono N."/>
            <person name="Nakamura H."/>
            <person name="Ohtoshi R."/>
            <person name="Moran D.A.P."/>
            <person name="Shinohara A."/>
            <person name="Yoshida Y."/>
            <person name="Fujiwara M."/>
            <person name="Mori M."/>
            <person name="Tomita M."/>
            <person name="Arakawa K."/>
        </authorList>
    </citation>
    <scope>NUCLEOTIDE SEQUENCE [LARGE SCALE GENOMIC DNA]</scope>
</reference>
<gene>
    <name evidence="1" type="ORF">AVEN_163405_1</name>
</gene>
<feature type="non-terminal residue" evidence="1">
    <location>
        <position position="43"/>
    </location>
</feature>
<evidence type="ECO:0000313" key="2">
    <source>
        <dbReference type="Proteomes" id="UP000499080"/>
    </source>
</evidence>
<sequence length="43" mass="4852">MKENSLFTSLVDENVDKSPYLGPSTNGKFIVYTVDENVDKPPY</sequence>
<comment type="caution">
    <text evidence="1">The sequence shown here is derived from an EMBL/GenBank/DDBJ whole genome shotgun (WGS) entry which is preliminary data.</text>
</comment>
<keyword evidence="2" id="KW-1185">Reference proteome</keyword>
<accession>A0A4Y2KY13</accession>
<dbReference type="AlphaFoldDB" id="A0A4Y2KY13"/>
<dbReference type="EMBL" id="BGPR01196929">
    <property type="protein sequence ID" value="GBN07261.1"/>
    <property type="molecule type" value="Genomic_DNA"/>
</dbReference>
<proteinExistence type="predicted"/>
<organism evidence="1 2">
    <name type="scientific">Araneus ventricosus</name>
    <name type="common">Orbweaver spider</name>
    <name type="synonym">Epeira ventricosa</name>
    <dbReference type="NCBI Taxonomy" id="182803"/>
    <lineage>
        <taxon>Eukaryota</taxon>
        <taxon>Metazoa</taxon>
        <taxon>Ecdysozoa</taxon>
        <taxon>Arthropoda</taxon>
        <taxon>Chelicerata</taxon>
        <taxon>Arachnida</taxon>
        <taxon>Araneae</taxon>
        <taxon>Araneomorphae</taxon>
        <taxon>Entelegynae</taxon>
        <taxon>Araneoidea</taxon>
        <taxon>Araneidae</taxon>
        <taxon>Araneus</taxon>
    </lineage>
</organism>
<evidence type="ECO:0000313" key="1">
    <source>
        <dbReference type="EMBL" id="GBN07261.1"/>
    </source>
</evidence>
<name>A0A4Y2KY13_ARAVE</name>
<dbReference type="Proteomes" id="UP000499080">
    <property type="component" value="Unassembled WGS sequence"/>
</dbReference>